<dbReference type="Proteomes" id="UP000011115">
    <property type="component" value="Unassembled WGS sequence"/>
</dbReference>
<proteinExistence type="predicted"/>
<dbReference type="HOGENOM" id="CLU_1698555_0_0_1"/>
<evidence type="ECO:0000313" key="2">
    <source>
        <dbReference type="Proteomes" id="UP000011115"/>
    </source>
</evidence>
<accession>M1DWY9</accession>
<name>M1DWY9_SOLTU</name>
<dbReference type="PaxDb" id="4113-PGSC0003DMT400095736"/>
<protein>
    <submittedName>
        <fullName evidence="1">Uncharacterized protein</fullName>
    </submittedName>
</protein>
<reference evidence="1" key="2">
    <citation type="submission" date="2015-06" db="UniProtKB">
        <authorList>
            <consortium name="EnsemblPlants"/>
        </authorList>
    </citation>
    <scope>IDENTIFICATION</scope>
    <source>
        <strain evidence="1">DM1-3 516 R44</strain>
    </source>
</reference>
<reference evidence="2" key="1">
    <citation type="journal article" date="2011" name="Nature">
        <title>Genome sequence and analysis of the tuber crop potato.</title>
        <authorList>
            <consortium name="The Potato Genome Sequencing Consortium"/>
        </authorList>
    </citation>
    <scope>NUCLEOTIDE SEQUENCE [LARGE SCALE GENOMIC DNA]</scope>
    <source>
        <strain evidence="2">cv. DM1-3 516 R44</strain>
    </source>
</reference>
<sequence>MCLISADWRAKIPVGEPDLDRRWTQGILGFESVKLGEPKSRLAIRRPGKRSRSCPSFGPAKLGEVSAHSAYHRVGRRAKLMSPTARVLDGENQVGEREEQSVDHRMVPRYSVRSPKGTELKDAEGQSKKAMELTKGRITDLFGKPDLLRRMVLRSIFWRL</sequence>
<dbReference type="Gramene" id="PGSC0003DMT400095736">
    <property type="protein sequence ID" value="PGSC0003DMT400095736"/>
    <property type="gene ID" value="PGSC0003DMG400045307"/>
</dbReference>
<dbReference type="InParanoid" id="M1DWY9"/>
<organism evidence="1 2">
    <name type="scientific">Solanum tuberosum</name>
    <name type="common">Potato</name>
    <dbReference type="NCBI Taxonomy" id="4113"/>
    <lineage>
        <taxon>Eukaryota</taxon>
        <taxon>Viridiplantae</taxon>
        <taxon>Streptophyta</taxon>
        <taxon>Embryophyta</taxon>
        <taxon>Tracheophyta</taxon>
        <taxon>Spermatophyta</taxon>
        <taxon>Magnoliopsida</taxon>
        <taxon>eudicotyledons</taxon>
        <taxon>Gunneridae</taxon>
        <taxon>Pentapetalae</taxon>
        <taxon>asterids</taxon>
        <taxon>lamiids</taxon>
        <taxon>Solanales</taxon>
        <taxon>Solanaceae</taxon>
        <taxon>Solanoideae</taxon>
        <taxon>Solaneae</taxon>
        <taxon>Solanum</taxon>
    </lineage>
</organism>
<dbReference type="AlphaFoldDB" id="M1DWY9"/>
<dbReference type="EnsemblPlants" id="PGSC0003DMT400095736">
    <property type="protein sequence ID" value="PGSC0003DMT400095736"/>
    <property type="gene ID" value="PGSC0003DMG400045307"/>
</dbReference>
<evidence type="ECO:0000313" key="1">
    <source>
        <dbReference type="EnsemblPlants" id="PGSC0003DMT400095736"/>
    </source>
</evidence>
<keyword evidence="2" id="KW-1185">Reference proteome</keyword>